<organism evidence="1 2">
    <name type="scientific">Gossypium raimondii</name>
    <name type="common">Peruvian cotton</name>
    <name type="synonym">Gossypium klotzschianum subsp. raimondii</name>
    <dbReference type="NCBI Taxonomy" id="29730"/>
    <lineage>
        <taxon>Eukaryota</taxon>
        <taxon>Viridiplantae</taxon>
        <taxon>Streptophyta</taxon>
        <taxon>Embryophyta</taxon>
        <taxon>Tracheophyta</taxon>
        <taxon>Spermatophyta</taxon>
        <taxon>Magnoliopsida</taxon>
        <taxon>eudicotyledons</taxon>
        <taxon>Gunneridae</taxon>
        <taxon>Pentapetalae</taxon>
        <taxon>rosids</taxon>
        <taxon>malvids</taxon>
        <taxon>Malvales</taxon>
        <taxon>Malvaceae</taxon>
        <taxon>Malvoideae</taxon>
        <taxon>Gossypium</taxon>
    </lineage>
</organism>
<comment type="caution">
    <text evidence="1">The sequence shown here is derived from an EMBL/GenBank/DDBJ whole genome shotgun (WGS) entry which is preliminary data.</text>
</comment>
<evidence type="ECO:0000313" key="1">
    <source>
        <dbReference type="EMBL" id="MBA0590298.1"/>
    </source>
</evidence>
<proteinExistence type="predicted"/>
<dbReference type="AlphaFoldDB" id="A0A7J8PM64"/>
<name>A0A7J8PM64_GOSRA</name>
<gene>
    <name evidence="1" type="ORF">Gorai_019011</name>
</gene>
<evidence type="ECO:0000313" key="2">
    <source>
        <dbReference type="Proteomes" id="UP000593578"/>
    </source>
</evidence>
<dbReference type="Proteomes" id="UP000593578">
    <property type="component" value="Unassembled WGS sequence"/>
</dbReference>
<accession>A0A7J8PM64</accession>
<dbReference type="EMBL" id="JABEZZ010000007">
    <property type="protein sequence ID" value="MBA0590298.1"/>
    <property type="molecule type" value="Genomic_DNA"/>
</dbReference>
<protein>
    <submittedName>
        <fullName evidence="1">Uncharacterized protein</fullName>
    </submittedName>
</protein>
<sequence length="20" mass="2245">MVVQLRGECSTRRKLLANGI</sequence>
<reference evidence="1 2" key="1">
    <citation type="journal article" date="2019" name="Genome Biol. Evol.">
        <title>Insights into the evolution of the New World diploid cottons (Gossypium, subgenus Houzingenia) based on genome sequencing.</title>
        <authorList>
            <person name="Grover C.E."/>
            <person name="Arick M.A. 2nd"/>
            <person name="Thrash A."/>
            <person name="Conover J.L."/>
            <person name="Sanders W.S."/>
            <person name="Peterson D.G."/>
            <person name="Frelichowski J.E."/>
            <person name="Scheffler J.A."/>
            <person name="Scheffler B.E."/>
            <person name="Wendel J.F."/>
        </authorList>
    </citation>
    <scope>NUCLEOTIDE SEQUENCE [LARGE SCALE GENOMIC DNA]</scope>
    <source>
        <strain evidence="1">8</strain>
        <tissue evidence="1">Leaf</tissue>
    </source>
</reference>